<evidence type="ECO:0000313" key="3">
    <source>
        <dbReference type="EMBL" id="OGG56965.1"/>
    </source>
</evidence>
<dbReference type="SUPFAM" id="SSF56935">
    <property type="entry name" value="Porins"/>
    <property type="match status" value="1"/>
</dbReference>
<feature type="signal peptide" evidence="1">
    <location>
        <begin position="1"/>
        <end position="24"/>
    </location>
</feature>
<accession>A0A1F6D6G1</accession>
<evidence type="ECO:0000256" key="1">
    <source>
        <dbReference type="SAM" id="SignalP"/>
    </source>
</evidence>
<name>A0A1F6D6G1_HANXR</name>
<feature type="domain" description="Type IX secretion system protein PorV" evidence="2">
    <location>
        <begin position="49"/>
        <end position="194"/>
    </location>
</feature>
<evidence type="ECO:0000259" key="2">
    <source>
        <dbReference type="Pfam" id="PF19572"/>
    </source>
</evidence>
<dbReference type="AlphaFoldDB" id="A0A1F6D6G1"/>
<dbReference type="Proteomes" id="UP000178606">
    <property type="component" value="Unassembled WGS sequence"/>
</dbReference>
<reference evidence="3 4" key="1">
    <citation type="journal article" date="2016" name="Nat. Commun.">
        <title>Thousands of microbial genomes shed light on interconnected biogeochemical processes in an aquifer system.</title>
        <authorList>
            <person name="Anantharaman K."/>
            <person name="Brown C.T."/>
            <person name="Hug L.A."/>
            <person name="Sharon I."/>
            <person name="Castelle C.J."/>
            <person name="Probst A.J."/>
            <person name="Thomas B.C."/>
            <person name="Singh A."/>
            <person name="Wilkins M.J."/>
            <person name="Karaoz U."/>
            <person name="Brodie E.L."/>
            <person name="Williams K.H."/>
            <person name="Hubbard S.S."/>
            <person name="Banfield J.F."/>
        </authorList>
    </citation>
    <scope>NUCLEOTIDE SEQUENCE [LARGE SCALE GENOMIC DNA]</scope>
    <source>
        <strain evidence="4">RIFCSPLOWO2_12_FULL_64_10</strain>
    </source>
</reference>
<dbReference type="InterPro" id="IPR045741">
    <property type="entry name" value="PorV"/>
</dbReference>
<protein>
    <recommendedName>
        <fullName evidence="2">Type IX secretion system protein PorV domain-containing protein</fullName>
    </recommendedName>
</protein>
<dbReference type="NCBIfam" id="NF033709">
    <property type="entry name" value="PorV_fam"/>
    <property type="match status" value="1"/>
</dbReference>
<dbReference type="Gene3D" id="2.40.160.60">
    <property type="entry name" value="Outer membrane protein transport protein (OMPP1/FadL/TodX)"/>
    <property type="match status" value="1"/>
</dbReference>
<sequence>MKRFVTFCLPLLGCLLGLMAVAEAQTEAVLGPFPVSKSRPSPENNLVEQARFATQGFGSLKVSANARSAGMGDAFGAVANDVSAMFYNPAGITQVERREFVGSYAKWLVDSYFGSFAIASNVGWATVGVSFVFFNTGHIEETTVNSPQGTGRRVPANDVAIGVALGKKVTDKLSVAGHVRFVQETLDTKKLSTVAVDFGTHFWTGFKSTRLTMTMKNLGGDREVVFQRARLPLTFHLAGAMEVYGKLNDPVSMTLAAEQTFYTDYAARYHAGAELWYHNLLALRGGYKFKYDSEGWTAGVGLKYKVEGRTIKLDVSYAPTASPLDNSHPLRMSVGAAF</sequence>
<dbReference type="EMBL" id="MFKF01000020">
    <property type="protein sequence ID" value="OGG56965.1"/>
    <property type="molecule type" value="Genomic_DNA"/>
</dbReference>
<organism evidence="3 4">
    <name type="scientific">Handelsmanbacteria sp. (strain RIFCSPLOWO2_12_FULL_64_10)</name>
    <dbReference type="NCBI Taxonomy" id="1817868"/>
    <lineage>
        <taxon>Bacteria</taxon>
        <taxon>Candidatus Handelsmaniibacteriota</taxon>
    </lineage>
</organism>
<feature type="chain" id="PRO_5009523689" description="Type IX secretion system protein PorV domain-containing protein" evidence="1">
    <location>
        <begin position="25"/>
        <end position="338"/>
    </location>
</feature>
<keyword evidence="1" id="KW-0732">Signal</keyword>
<gene>
    <name evidence="3" type="ORF">A3F84_21265</name>
</gene>
<evidence type="ECO:0000313" key="4">
    <source>
        <dbReference type="Proteomes" id="UP000178606"/>
    </source>
</evidence>
<dbReference type="Pfam" id="PF19572">
    <property type="entry name" value="PorV"/>
    <property type="match status" value="1"/>
</dbReference>
<comment type="caution">
    <text evidence="3">The sequence shown here is derived from an EMBL/GenBank/DDBJ whole genome shotgun (WGS) entry which is preliminary data.</text>
</comment>
<proteinExistence type="predicted"/>